<evidence type="ECO:0000313" key="2">
    <source>
        <dbReference type="EMBL" id="KEQ81661.1"/>
    </source>
</evidence>
<sequence length="160" mass="18157">MSGNTPSNDDEAPSSQTPQEESGAIALQNEADANLDLLQAAVKSGLNGYIYLLLVRRITRPSTPIPSEISVDQLSTQQILDLRRIREHDIREADLLTNLRECYTRHYRRLAEGEQALRSAKGIVDPGFWELMKGHIQEHHGFSRSLPARIHRLRRIHENS</sequence>
<dbReference type="HOGENOM" id="CLU_1651799_0_0_1"/>
<evidence type="ECO:0000313" key="3">
    <source>
        <dbReference type="Proteomes" id="UP000030706"/>
    </source>
</evidence>
<evidence type="ECO:0000256" key="1">
    <source>
        <dbReference type="SAM" id="MobiDB-lite"/>
    </source>
</evidence>
<feature type="region of interest" description="Disordered" evidence="1">
    <location>
        <begin position="1"/>
        <end position="22"/>
    </location>
</feature>
<dbReference type="GeneID" id="40752217"/>
<accession>A0A074Y455</accession>
<dbReference type="EMBL" id="KL584990">
    <property type="protein sequence ID" value="KEQ81661.1"/>
    <property type="molecule type" value="Genomic_DNA"/>
</dbReference>
<dbReference type="RefSeq" id="XP_029757848.1">
    <property type="nucleotide sequence ID" value="XM_029909911.1"/>
</dbReference>
<organism evidence="2 3">
    <name type="scientific">Aureobasidium pullulans EXF-150</name>
    <dbReference type="NCBI Taxonomy" id="1043002"/>
    <lineage>
        <taxon>Eukaryota</taxon>
        <taxon>Fungi</taxon>
        <taxon>Dikarya</taxon>
        <taxon>Ascomycota</taxon>
        <taxon>Pezizomycotina</taxon>
        <taxon>Dothideomycetes</taxon>
        <taxon>Dothideomycetidae</taxon>
        <taxon>Dothideales</taxon>
        <taxon>Saccotheciaceae</taxon>
        <taxon>Aureobasidium</taxon>
    </lineage>
</organism>
<proteinExistence type="predicted"/>
<name>A0A074Y455_AURPU</name>
<keyword evidence="3" id="KW-1185">Reference proteome</keyword>
<reference evidence="2 3" key="1">
    <citation type="journal article" date="2014" name="BMC Genomics">
        <title>Genome sequencing of four Aureobasidium pullulans varieties: biotechnological potential, stress tolerance, and description of new species.</title>
        <authorList>
            <person name="Gostin Ar C."/>
            <person name="Ohm R.A."/>
            <person name="Kogej T."/>
            <person name="Sonjak S."/>
            <person name="Turk M."/>
            <person name="Zajc J."/>
            <person name="Zalar P."/>
            <person name="Grube M."/>
            <person name="Sun H."/>
            <person name="Han J."/>
            <person name="Sharma A."/>
            <person name="Chiniquy J."/>
            <person name="Ngan C.Y."/>
            <person name="Lipzen A."/>
            <person name="Barry K."/>
            <person name="Grigoriev I.V."/>
            <person name="Gunde-Cimerman N."/>
        </authorList>
    </citation>
    <scope>NUCLEOTIDE SEQUENCE [LARGE SCALE GENOMIC DNA]</scope>
    <source>
        <strain evidence="2 3">EXF-150</strain>
    </source>
</reference>
<gene>
    <name evidence="2" type="ORF">M438DRAFT_407714</name>
</gene>
<dbReference type="Proteomes" id="UP000030706">
    <property type="component" value="Unassembled WGS sequence"/>
</dbReference>
<dbReference type="AlphaFoldDB" id="A0A074Y455"/>
<feature type="compositionally biased region" description="Polar residues" evidence="1">
    <location>
        <begin position="1"/>
        <end position="20"/>
    </location>
</feature>
<protein>
    <submittedName>
        <fullName evidence="2">Uncharacterized protein</fullName>
    </submittedName>
</protein>